<evidence type="ECO:0008006" key="4">
    <source>
        <dbReference type="Google" id="ProtNLM"/>
    </source>
</evidence>
<dbReference type="InterPro" id="IPR019734">
    <property type="entry name" value="TPR_rpt"/>
</dbReference>
<dbReference type="Proteomes" id="UP001500353">
    <property type="component" value="Unassembled WGS sequence"/>
</dbReference>
<dbReference type="SMART" id="SM00028">
    <property type="entry name" value="TPR"/>
    <property type="match status" value="2"/>
</dbReference>
<dbReference type="EMBL" id="BAABHX010000002">
    <property type="protein sequence ID" value="GAA5089261.1"/>
    <property type="molecule type" value="Genomic_DNA"/>
</dbReference>
<name>A0ABP9M3Y1_9FLAO</name>
<sequence>MEEIKDIREDNYQESINIAWEAYYANNIDEVESACLKMIEDYPEKANCHYLLGLVYHSRKNFQKATDEFLISIQNDKAGKNNGYAYYWLGLSYAERSWSKSDDGAVYIYNQAQSEAYHKLASESLYFPPHALLHFKYSLKGQDKIELLEKGITHYPEMADFYVLLADHYKSQGISTLQLESLNRAVEKGIESASVQFNLGQYYLAGGNYDLSAIHFAQALKLNGNIRCNSDINYFQGRCAELVGDKISAEQFYLAAYARIL</sequence>
<gene>
    <name evidence="2" type="ORF">GCM10023210_13850</name>
</gene>
<accession>A0ABP9M3Y1</accession>
<evidence type="ECO:0000256" key="1">
    <source>
        <dbReference type="PROSITE-ProRule" id="PRU00339"/>
    </source>
</evidence>
<evidence type="ECO:0000313" key="3">
    <source>
        <dbReference type="Proteomes" id="UP001500353"/>
    </source>
</evidence>
<dbReference type="InterPro" id="IPR011990">
    <property type="entry name" value="TPR-like_helical_dom_sf"/>
</dbReference>
<evidence type="ECO:0000313" key="2">
    <source>
        <dbReference type="EMBL" id="GAA5089261.1"/>
    </source>
</evidence>
<dbReference type="Gene3D" id="1.25.40.10">
    <property type="entry name" value="Tetratricopeptide repeat domain"/>
    <property type="match status" value="2"/>
</dbReference>
<keyword evidence="3" id="KW-1185">Reference proteome</keyword>
<protein>
    <recommendedName>
        <fullName evidence="4">Tetratricopeptide repeat protein</fullName>
    </recommendedName>
</protein>
<dbReference type="Pfam" id="PF13432">
    <property type="entry name" value="TPR_16"/>
    <property type="match status" value="1"/>
</dbReference>
<proteinExistence type="predicted"/>
<keyword evidence="1" id="KW-0802">TPR repeat</keyword>
<comment type="caution">
    <text evidence="2">The sequence shown here is derived from an EMBL/GenBank/DDBJ whole genome shotgun (WGS) entry which is preliminary data.</text>
</comment>
<dbReference type="PROSITE" id="PS50005">
    <property type="entry name" value="TPR"/>
    <property type="match status" value="1"/>
</dbReference>
<organism evidence="2 3">
    <name type="scientific">Chryseobacterium ginsengisoli</name>
    <dbReference type="NCBI Taxonomy" id="363853"/>
    <lineage>
        <taxon>Bacteria</taxon>
        <taxon>Pseudomonadati</taxon>
        <taxon>Bacteroidota</taxon>
        <taxon>Flavobacteriia</taxon>
        <taxon>Flavobacteriales</taxon>
        <taxon>Weeksellaceae</taxon>
        <taxon>Chryseobacterium group</taxon>
        <taxon>Chryseobacterium</taxon>
    </lineage>
</organism>
<dbReference type="SUPFAM" id="SSF81901">
    <property type="entry name" value="HCP-like"/>
    <property type="match status" value="1"/>
</dbReference>
<dbReference type="RefSeq" id="WP_345201480.1">
    <property type="nucleotide sequence ID" value="NZ_BAABHX010000002.1"/>
</dbReference>
<reference evidence="3" key="1">
    <citation type="journal article" date="2019" name="Int. J. Syst. Evol. Microbiol.">
        <title>The Global Catalogue of Microorganisms (GCM) 10K type strain sequencing project: providing services to taxonomists for standard genome sequencing and annotation.</title>
        <authorList>
            <consortium name="The Broad Institute Genomics Platform"/>
            <consortium name="The Broad Institute Genome Sequencing Center for Infectious Disease"/>
            <person name="Wu L."/>
            <person name="Ma J."/>
        </authorList>
    </citation>
    <scope>NUCLEOTIDE SEQUENCE [LARGE SCALE GENOMIC DNA]</scope>
    <source>
        <strain evidence="3">JCM 18019</strain>
    </source>
</reference>
<feature type="repeat" description="TPR" evidence="1">
    <location>
        <begin position="193"/>
        <end position="226"/>
    </location>
</feature>